<name>A0A2T4DAW0_9BACT</name>
<accession>A0A2T4DAW0</accession>
<evidence type="ECO:0000313" key="4">
    <source>
        <dbReference type="Proteomes" id="UP000240608"/>
    </source>
</evidence>
<keyword evidence="2" id="KW-0472">Membrane</keyword>
<feature type="non-terminal residue" evidence="3">
    <location>
        <position position="1"/>
    </location>
</feature>
<evidence type="ECO:0000313" key="3">
    <source>
        <dbReference type="EMBL" id="PTB90918.1"/>
    </source>
</evidence>
<comment type="caution">
    <text evidence="3">The sequence shown here is derived from an EMBL/GenBank/DDBJ whole genome shotgun (WGS) entry which is preliminary data.</text>
</comment>
<keyword evidence="2" id="KW-0812">Transmembrane</keyword>
<feature type="transmembrane region" description="Helical" evidence="2">
    <location>
        <begin position="54"/>
        <end position="71"/>
    </location>
</feature>
<feature type="coiled-coil region" evidence="1">
    <location>
        <begin position="7"/>
        <end position="41"/>
    </location>
</feature>
<reference evidence="3 4" key="1">
    <citation type="submission" date="2018-03" db="EMBL/GenBank/DDBJ databases">
        <title>Cross-interface Injection: A General Nanoliter Liquid Handling Method Applied to Single Cells Genome Amplification Automated Nanoliter Liquid Handling Applied to Single Cell Multiple Displacement Amplification.</title>
        <authorList>
            <person name="Yun J."/>
            <person name="Xu P."/>
            <person name="Xu J."/>
            <person name="Dai X."/>
            <person name="Wang Y."/>
            <person name="Zheng X."/>
            <person name="Cao C."/>
            <person name="Yi Q."/>
            <person name="Zhu Y."/>
            <person name="Wang L."/>
            <person name="Dong Z."/>
            <person name="Huang Y."/>
            <person name="Huang L."/>
            <person name="Du W."/>
        </authorList>
    </citation>
    <scope>NUCLEOTIDE SEQUENCE [LARGE SCALE GENOMIC DNA]</scope>
    <source>
        <strain evidence="3 4">Z-D1-2</strain>
    </source>
</reference>
<keyword evidence="1" id="KW-0175">Coiled coil</keyword>
<dbReference type="EMBL" id="PYVU01000520">
    <property type="protein sequence ID" value="PTB90918.1"/>
    <property type="molecule type" value="Genomic_DNA"/>
</dbReference>
<protein>
    <submittedName>
        <fullName evidence="3">Uncharacterized protein</fullName>
    </submittedName>
</protein>
<dbReference type="AlphaFoldDB" id="A0A2T4DAW0"/>
<keyword evidence="2" id="KW-1133">Transmembrane helix</keyword>
<organism evidence="3 4">
    <name type="scientific">Marivirga lumbricoides</name>
    <dbReference type="NCBI Taxonomy" id="1046115"/>
    <lineage>
        <taxon>Bacteria</taxon>
        <taxon>Pseudomonadati</taxon>
        <taxon>Bacteroidota</taxon>
        <taxon>Cytophagia</taxon>
        <taxon>Cytophagales</taxon>
        <taxon>Marivirgaceae</taxon>
        <taxon>Marivirga</taxon>
    </lineage>
</organism>
<sequence length="72" mass="8147">YIISLRLTDLKENNEELKQNNSSLKSEVDKLHELVEKLKKETRGIWWDGLTDKIIVFIGGAGVGALLLLLLI</sequence>
<gene>
    <name evidence="3" type="ORF">C9994_16475</name>
</gene>
<dbReference type="Proteomes" id="UP000240608">
    <property type="component" value="Unassembled WGS sequence"/>
</dbReference>
<proteinExistence type="predicted"/>
<evidence type="ECO:0000256" key="1">
    <source>
        <dbReference type="SAM" id="Coils"/>
    </source>
</evidence>
<evidence type="ECO:0000256" key="2">
    <source>
        <dbReference type="SAM" id="Phobius"/>
    </source>
</evidence>